<dbReference type="Pfam" id="PF21162">
    <property type="entry name" value="ETFQO_UQ-bd"/>
    <property type="match status" value="1"/>
</dbReference>
<dbReference type="Proteomes" id="UP000239735">
    <property type="component" value="Unassembled WGS sequence"/>
</dbReference>
<evidence type="ECO:0000313" key="9">
    <source>
        <dbReference type="Proteomes" id="UP000239735"/>
    </source>
</evidence>
<dbReference type="PANTHER" id="PTHR10617">
    <property type="entry name" value="ELECTRON TRANSFER FLAVOPROTEIN-UBIQUINONE OXIDOREDUCTASE"/>
    <property type="match status" value="1"/>
</dbReference>
<keyword evidence="5" id="KW-0408">Iron</keyword>
<keyword evidence="5" id="KW-0479">Metal-binding</keyword>
<keyword evidence="5" id="KW-0411">Iron-sulfur</keyword>
<keyword evidence="5" id="KW-0813">Transport</keyword>
<accession>A0A2N9L7D3</accession>
<keyword evidence="3 5" id="KW-0274">FAD</keyword>
<organism evidence="8 9">
    <name type="scientific">Candidatus Sulfuritelmatomonas gaucii</name>
    <dbReference type="NCBI Taxonomy" id="2043161"/>
    <lineage>
        <taxon>Bacteria</taxon>
        <taxon>Pseudomonadati</taxon>
        <taxon>Acidobacteriota</taxon>
        <taxon>Terriglobia</taxon>
        <taxon>Terriglobales</taxon>
        <taxon>Acidobacteriaceae</taxon>
        <taxon>Candidatus Sulfuritelmatomonas</taxon>
    </lineage>
</organism>
<evidence type="ECO:0000256" key="2">
    <source>
        <dbReference type="ARBA" id="ARBA00022630"/>
    </source>
</evidence>
<comment type="cofactor">
    <cofactor evidence="1 5">
        <name>FAD</name>
        <dbReference type="ChEBI" id="CHEBI:57692"/>
    </cofactor>
</comment>
<feature type="domain" description="4Fe-4S ferredoxin-type" evidence="7">
    <location>
        <begin position="573"/>
        <end position="604"/>
    </location>
</feature>
<evidence type="ECO:0000256" key="4">
    <source>
        <dbReference type="ARBA" id="ARBA00023002"/>
    </source>
</evidence>
<dbReference type="SUPFAM" id="SSF54373">
    <property type="entry name" value="FAD-linked reductases, C-terminal domain"/>
    <property type="match status" value="1"/>
</dbReference>
<feature type="region of interest" description="Disordered" evidence="6">
    <location>
        <begin position="1"/>
        <end position="32"/>
    </location>
</feature>
<dbReference type="SUPFAM" id="SSF54862">
    <property type="entry name" value="4Fe-4S ferredoxins"/>
    <property type="match status" value="1"/>
</dbReference>
<dbReference type="InterPro" id="IPR017896">
    <property type="entry name" value="4Fe4S_Fe-S-bd"/>
</dbReference>
<evidence type="ECO:0000256" key="1">
    <source>
        <dbReference type="ARBA" id="ARBA00001974"/>
    </source>
</evidence>
<name>A0A2N9L7D3_9BACT</name>
<comment type="function">
    <text evidence="5">Accepts electrons from ETF and reduces ubiquinone.</text>
</comment>
<dbReference type="GO" id="GO:0004174">
    <property type="term" value="F:electron-transferring-flavoprotein dehydrogenase activity"/>
    <property type="evidence" value="ECO:0007669"/>
    <property type="project" value="UniProtKB-UniRule"/>
</dbReference>
<dbReference type="EC" id="1.5.5.1" evidence="5"/>
<sequence>MGAPGPGSPRTGLGPGGGGPDFGTWETTQPSPQTVDLDRPSMDVDIVCAGFGPATGGFLTTLTQAWTQNPADPAFESKVAPGTPLQVLCYERADDLAAGVSGVVSRANNIRASFPAFDPAAIPMAAEVKQERVLYLLDPIGASRRSFPLRLADSVLKLFRTFCIRDAAFELPFTPAFLHKHGGLILSIGQFNQWVGSQLMASGFVQIWPGMPVAAPIFAESSDTATRAVAGLRLADQGVDKLGAPADSYMPGMDVHARLTVVGDGPVGAVGQKLDERFGLPAGHARREWALGMKFVIELPEDSKLEPGTVWHTFGFPEPEIFGFLYVHPDRLASVGIFIPSWLGDPARTAYRYLQHYIQHPALWRHLAGGTLRSWGAKSLEESGKHGEPFLTGDGYARIGEGSGSTNMLTGSGVDEAWSTGVQLGHSVLELLRAGQPFTQQNLAATYEKRRRSSSVERGAQEAANARNGFHRGVLRGLIGMALAGLTRGRLSLPAHIPPASSQIRRFATHGQSRLKLRQAAELATADGRPLHDALLSMRGWPEIPFDGQLLVTHQDALLLGGKVQAMPGFADHVVFLDKRRCIACEEKTCIAMCAGQAITLDSDGTPAFEREKCVHCGACLWNCAHSPDGERSNIDFRAGSGGLHSGEN</sequence>
<dbReference type="Gene3D" id="3.30.9.90">
    <property type="match status" value="1"/>
</dbReference>
<feature type="domain" description="4Fe-4S ferredoxin-type" evidence="7">
    <location>
        <begin position="605"/>
        <end position="634"/>
    </location>
</feature>
<evidence type="ECO:0000259" key="7">
    <source>
        <dbReference type="PROSITE" id="PS51379"/>
    </source>
</evidence>
<dbReference type="SUPFAM" id="SSF51905">
    <property type="entry name" value="FAD/NAD(P)-binding domain"/>
    <property type="match status" value="1"/>
</dbReference>
<protein>
    <recommendedName>
        <fullName evidence="5">Electron transfer flavoprotein-ubiquinone oxidoreductase</fullName>
        <shortName evidence="5">ETF-QO</shortName>
        <ecNumber evidence="5">1.5.5.1</ecNumber>
    </recommendedName>
</protein>
<dbReference type="GO" id="GO:0046872">
    <property type="term" value="F:metal ion binding"/>
    <property type="evidence" value="ECO:0007669"/>
    <property type="project" value="UniProtKB-KW"/>
</dbReference>
<dbReference type="EMBL" id="OKRB01000073">
    <property type="protein sequence ID" value="SPE18974.1"/>
    <property type="molecule type" value="Genomic_DNA"/>
</dbReference>
<dbReference type="InterPro" id="IPR049398">
    <property type="entry name" value="ETF-QO/FixC_UQ-bd"/>
</dbReference>
<dbReference type="Gene3D" id="3.30.70.20">
    <property type="match status" value="1"/>
</dbReference>
<gene>
    <name evidence="8" type="primary">etfC2</name>
    <name evidence="8" type="ORF">SBA5_180007</name>
</gene>
<dbReference type="PROSITE" id="PS51379">
    <property type="entry name" value="4FE4S_FER_2"/>
    <property type="match status" value="2"/>
</dbReference>
<dbReference type="AlphaFoldDB" id="A0A2N9L7D3"/>
<evidence type="ECO:0000256" key="6">
    <source>
        <dbReference type="SAM" id="MobiDB-lite"/>
    </source>
</evidence>
<evidence type="ECO:0000256" key="3">
    <source>
        <dbReference type="ARBA" id="ARBA00022827"/>
    </source>
</evidence>
<dbReference type="PANTHER" id="PTHR10617:SF107">
    <property type="entry name" value="ELECTRON TRANSFER FLAVOPROTEIN-UBIQUINONE OXIDOREDUCTASE, MITOCHONDRIAL"/>
    <property type="match status" value="1"/>
</dbReference>
<evidence type="ECO:0000256" key="5">
    <source>
        <dbReference type="RuleBase" id="RU366068"/>
    </source>
</evidence>
<evidence type="ECO:0000313" key="8">
    <source>
        <dbReference type="EMBL" id="SPE18974.1"/>
    </source>
</evidence>
<keyword evidence="4 5" id="KW-0560">Oxidoreductase</keyword>
<proteinExistence type="predicted"/>
<dbReference type="InterPro" id="IPR040156">
    <property type="entry name" value="ETF-QO"/>
</dbReference>
<keyword evidence="5" id="KW-0830">Ubiquinone</keyword>
<dbReference type="Gene3D" id="3.50.50.60">
    <property type="entry name" value="FAD/NAD(P)-binding domain"/>
    <property type="match status" value="1"/>
</dbReference>
<comment type="catalytic activity">
    <reaction evidence="5">
        <text>a ubiquinone + reduced [electron-transfer flavoprotein] = a ubiquinol + oxidized [electron-transfer flavoprotein] + H(+)</text>
        <dbReference type="Rhea" id="RHEA:24052"/>
        <dbReference type="Rhea" id="RHEA-COMP:9565"/>
        <dbReference type="Rhea" id="RHEA-COMP:9566"/>
        <dbReference type="Rhea" id="RHEA-COMP:10685"/>
        <dbReference type="Rhea" id="RHEA-COMP:10686"/>
        <dbReference type="ChEBI" id="CHEBI:15378"/>
        <dbReference type="ChEBI" id="CHEBI:16389"/>
        <dbReference type="ChEBI" id="CHEBI:17976"/>
        <dbReference type="ChEBI" id="CHEBI:57692"/>
        <dbReference type="ChEBI" id="CHEBI:58307"/>
        <dbReference type="EC" id="1.5.5.1"/>
    </reaction>
</comment>
<keyword evidence="5" id="KW-0249">Electron transport</keyword>
<reference evidence="9" key="1">
    <citation type="submission" date="2018-02" db="EMBL/GenBank/DDBJ databases">
        <authorList>
            <person name="Hausmann B."/>
        </authorList>
    </citation>
    <scope>NUCLEOTIDE SEQUENCE [LARGE SCALE GENOMIC DNA]</scope>
    <source>
        <strain evidence="9">Peat soil MAG SbA5</strain>
    </source>
</reference>
<dbReference type="GO" id="GO:0051539">
    <property type="term" value="F:4 iron, 4 sulfur cluster binding"/>
    <property type="evidence" value="ECO:0007669"/>
    <property type="project" value="UniProtKB-UniRule"/>
</dbReference>
<keyword evidence="2 5" id="KW-0285">Flavoprotein</keyword>
<comment type="cofactor">
    <cofactor evidence="5">
        <name>[4Fe-4S] cluster</name>
        <dbReference type="ChEBI" id="CHEBI:49883"/>
    </cofactor>
    <text evidence="5">Binds 1 [4Fe-4S] cluster.</text>
</comment>
<dbReference type="InterPro" id="IPR036188">
    <property type="entry name" value="FAD/NAD-bd_sf"/>
</dbReference>